<dbReference type="PANTHER" id="PTHR46825:SF7">
    <property type="entry name" value="D-ALANYL-D-ALANINE CARBOXYPEPTIDASE"/>
    <property type="match status" value="1"/>
</dbReference>
<keyword evidence="4" id="KW-1185">Reference proteome</keyword>
<reference evidence="3" key="1">
    <citation type="journal article" date="2014" name="Int. J. Syst. Evol. Microbiol.">
        <title>Complete genome sequence of Corynebacterium casei LMG S-19264T (=DSM 44701T), isolated from a smear-ripened cheese.</title>
        <authorList>
            <consortium name="US DOE Joint Genome Institute (JGI-PGF)"/>
            <person name="Walter F."/>
            <person name="Albersmeier A."/>
            <person name="Kalinowski J."/>
            <person name="Ruckert C."/>
        </authorList>
    </citation>
    <scope>NUCLEOTIDE SEQUENCE</scope>
    <source>
        <strain evidence="3">NBRC 110023</strain>
    </source>
</reference>
<dbReference type="SUPFAM" id="SSF56601">
    <property type="entry name" value="beta-lactamase/transpeptidase-like"/>
    <property type="match status" value="1"/>
</dbReference>
<keyword evidence="1" id="KW-0732">Signal</keyword>
<gene>
    <name evidence="3" type="ORF">GCM10007852_26590</name>
</gene>
<evidence type="ECO:0000313" key="4">
    <source>
        <dbReference type="Proteomes" id="UP001156601"/>
    </source>
</evidence>
<feature type="domain" description="Beta-lactamase-related" evidence="2">
    <location>
        <begin position="242"/>
        <end position="527"/>
    </location>
</feature>
<dbReference type="AlphaFoldDB" id="A0AA37SXS4"/>
<comment type="caution">
    <text evidence="3">The sequence shown here is derived from an EMBL/GenBank/DDBJ whole genome shotgun (WGS) entry which is preliminary data.</text>
</comment>
<dbReference type="InterPro" id="IPR001466">
    <property type="entry name" value="Beta-lactam-related"/>
</dbReference>
<proteinExistence type="predicted"/>
<dbReference type="Gene3D" id="3.40.710.10">
    <property type="entry name" value="DD-peptidase/beta-lactamase superfamily"/>
    <property type="match status" value="1"/>
</dbReference>
<protein>
    <recommendedName>
        <fullName evidence="2">Beta-lactamase-related domain-containing protein</fullName>
    </recommendedName>
</protein>
<dbReference type="InterPro" id="IPR050491">
    <property type="entry name" value="AmpC-like"/>
</dbReference>
<dbReference type="EMBL" id="BSOT01000006">
    <property type="protein sequence ID" value="GLR71751.1"/>
    <property type="molecule type" value="Genomic_DNA"/>
</dbReference>
<feature type="signal peptide" evidence="1">
    <location>
        <begin position="1"/>
        <end position="26"/>
    </location>
</feature>
<sequence>MNILKKIGAAGLSVLLLLTALPSAFAQQSLDGVWRGLLTLQEGVSIPIGFNITDNNSVLTMDSPNQGMKAKVPTSFTINDGKVEFTDTSLNASFSGALSGANKNEISGVFTQGKDTQLRLYKLDDTALSRMKFEGKYTGDLKVNANIVLPLALNVAVLHDGFSATLDSPAQNSYGIPIDSISIDDTTLSFASAMLNASYLGKHKQAAYVGNFTQGTSIPLTLTKVSAENAHVQYQQPDFGEQGGSVAVITQHNVEKKHIGEHTSTTQYEIGSVTKTFTTLLLAKEVSAKRLALEDSISTYFIGAPEISLVSVATHTSGLPRNPGILRSIAHPTNPFTNLTREHLKQDLASVKLTEKNHTYSNYGSSVLAEVMAVAEGVSYTDLVSKKIFEPLAMKASYVASTSDIGKGKLAQGYSSVGQAVEPWSFAAASGAGAVVANLDDMIRYVQYVMNLNKVDPQLANILFTERVEFSACCGQALGWMLDKDKLGNEFAWHNGMTAGFSAFVGFYLDGSRAVVLLNNQAVPIDNQGRALLFDENTIARL</sequence>
<accession>A0AA37SXS4</accession>
<reference evidence="3" key="2">
    <citation type="submission" date="2023-01" db="EMBL/GenBank/DDBJ databases">
        <title>Draft genome sequence of Agaribacter marinus strain NBRC 110023.</title>
        <authorList>
            <person name="Sun Q."/>
            <person name="Mori K."/>
        </authorList>
    </citation>
    <scope>NUCLEOTIDE SEQUENCE</scope>
    <source>
        <strain evidence="3">NBRC 110023</strain>
    </source>
</reference>
<name>A0AA37SXS4_9ALTE</name>
<dbReference type="RefSeq" id="WP_284218088.1">
    <property type="nucleotide sequence ID" value="NZ_BSOT01000006.1"/>
</dbReference>
<feature type="chain" id="PRO_5041404486" description="Beta-lactamase-related domain-containing protein" evidence="1">
    <location>
        <begin position="27"/>
        <end position="542"/>
    </location>
</feature>
<evidence type="ECO:0000256" key="1">
    <source>
        <dbReference type="SAM" id="SignalP"/>
    </source>
</evidence>
<evidence type="ECO:0000259" key="2">
    <source>
        <dbReference type="Pfam" id="PF00144"/>
    </source>
</evidence>
<evidence type="ECO:0000313" key="3">
    <source>
        <dbReference type="EMBL" id="GLR71751.1"/>
    </source>
</evidence>
<dbReference type="PANTHER" id="PTHR46825">
    <property type="entry name" value="D-ALANYL-D-ALANINE-CARBOXYPEPTIDASE/ENDOPEPTIDASE AMPH"/>
    <property type="match status" value="1"/>
</dbReference>
<dbReference type="InterPro" id="IPR012338">
    <property type="entry name" value="Beta-lactam/transpept-like"/>
</dbReference>
<dbReference type="Pfam" id="PF00144">
    <property type="entry name" value="Beta-lactamase"/>
    <property type="match status" value="1"/>
</dbReference>
<organism evidence="3 4">
    <name type="scientific">Agaribacter marinus</name>
    <dbReference type="NCBI Taxonomy" id="1431249"/>
    <lineage>
        <taxon>Bacteria</taxon>
        <taxon>Pseudomonadati</taxon>
        <taxon>Pseudomonadota</taxon>
        <taxon>Gammaproteobacteria</taxon>
        <taxon>Alteromonadales</taxon>
        <taxon>Alteromonadaceae</taxon>
        <taxon>Agaribacter</taxon>
    </lineage>
</organism>
<dbReference type="Proteomes" id="UP001156601">
    <property type="component" value="Unassembled WGS sequence"/>
</dbReference>